<feature type="transmembrane region" description="Helical" evidence="1">
    <location>
        <begin position="1502"/>
        <end position="1520"/>
    </location>
</feature>
<feature type="transmembrane region" description="Helical" evidence="1">
    <location>
        <begin position="1540"/>
        <end position="1559"/>
    </location>
</feature>
<feature type="transmembrane region" description="Helical" evidence="1">
    <location>
        <begin position="1462"/>
        <end position="1481"/>
    </location>
</feature>
<feature type="transmembrane region" description="Helical" evidence="1">
    <location>
        <begin position="861"/>
        <end position="881"/>
    </location>
</feature>
<dbReference type="OrthoDB" id="77861at2759"/>
<dbReference type="InParanoid" id="T0QSZ5"/>
<dbReference type="GeneID" id="19942001"/>
<dbReference type="eggNOG" id="ENOG502SD6V">
    <property type="taxonomic scope" value="Eukaryota"/>
</dbReference>
<proteinExistence type="predicted"/>
<keyword evidence="1" id="KW-0472">Membrane</keyword>
<dbReference type="RefSeq" id="XP_008605013.1">
    <property type="nucleotide sequence ID" value="XM_008606791.1"/>
</dbReference>
<feature type="transmembrane region" description="Helical" evidence="1">
    <location>
        <begin position="738"/>
        <end position="755"/>
    </location>
</feature>
<accession>T0QSZ5</accession>
<feature type="transmembrane region" description="Helical" evidence="1">
    <location>
        <begin position="570"/>
        <end position="593"/>
    </location>
</feature>
<evidence type="ECO:0000313" key="2">
    <source>
        <dbReference type="EMBL" id="EQC41299.1"/>
    </source>
</evidence>
<name>T0QSZ5_SAPDV</name>
<evidence type="ECO:0000256" key="1">
    <source>
        <dbReference type="SAM" id="Phobius"/>
    </source>
</evidence>
<dbReference type="Proteomes" id="UP000030762">
    <property type="component" value="Unassembled WGS sequence"/>
</dbReference>
<keyword evidence="1" id="KW-0812">Transmembrane</keyword>
<keyword evidence="3" id="KW-1185">Reference proteome</keyword>
<dbReference type="STRING" id="1156394.T0QSZ5"/>
<dbReference type="VEuPathDB" id="FungiDB:SDRG_01274"/>
<feature type="transmembrane region" description="Helical" evidence="1">
    <location>
        <begin position="683"/>
        <end position="701"/>
    </location>
</feature>
<gene>
    <name evidence="2" type="ORF">SDRG_01274</name>
</gene>
<evidence type="ECO:0000313" key="3">
    <source>
        <dbReference type="Proteomes" id="UP000030762"/>
    </source>
</evidence>
<protein>
    <submittedName>
        <fullName evidence="2">Uncharacterized protein</fullName>
    </submittedName>
</protein>
<sequence length="1732" mass="191057">MLWSLAALRQTRLYDGVGLTYVVGSVLLGLAALYMLRPYMENDYFWPGLFASNVSTLVATTFNLELTLLPVQAPSSTPLDLIARHLTSSDEAGQLAAYARKLVYEELTTAEAAIVGLRRLETQNIIFMVAQYCWVDFEKRWVMAHTAARAARCWARDVNNGAVYLESVARNTPFRRWVESTQGMFDVRIGNAVRSVSPMDGPTWLDTMLDRKWSTLDEEVGVWADAGVTRFALQYANQFQIGIDETITIQNALGLSSTFRLKSLAAWHRDALWTTDYMYAGLQNDFNAIGANQSLVLNSTLFFGAFDPTQLEYYNLGYPLAPVYAAAHDALGFLANIDLRWVPLPKDLNLAVQRFRALVLHALETTPAFATAFAAIPSLTLHPTPPQWTKTSLRFYGGSPMCGYVSATDFVQESFGFDDACGTQRRLSVGLTPMSALFATALTATTAQPICALALPDEQALCYDLLRAATAAKTILGSLPNDLQASSALTLDIRLLQFVQDGANPLHLQTQAILEPSWAFFGHGMLYDWAMNQREVVSFEGDVASYTVMSYATPGVALPAPPATLSLGMYMWYCAVIVSAAIAGVGLLVVLLFSVHRPRGSDWFVFNRVVSAVWSNRSLLLTRAFACSLSLGTAPVKSSASQRLVDSHRSLYESSLFAGESVWITYVVQDVFTPLTLHGTRTYAPWSSHLAFLIVFLLDVLSPVNVDATLRRDCYLVNMDRNVFCNSGHIVLGSWQRVLTVLVVNVGVVLVGILFERCVLASGEVPEPSLLLSSAAVAYLQPPPPEQTWEASLNPVTAFMAGVVNIKQLGWFDIKLWRFINNEKTRLAAADMLPQSIKLEKRDDQRQTSYLWKVRVRYNSVVIAVALLFMAMTFTSNILYLELAQSFLANDFGWEGFAATGVYAFVANQFNEQLLLHGNSTPLPFEVASVDFSDWRQRYNDSSATIISSFHAPRRQLLEPSMPLSTFVVGLRSLNPCKLPWMSTQLCWVDFERTWSLASSSRRVARCQAQYTTNGAVYLETALRNIPDRQAWESCWGTSFEIGIGRVLRATNHGQRWLADTAAVATSVEDEVAYWERHGIAAFAFRWQNYKTLGLLDSIEVTSALGYTQPLAISHSVGAYHMNTQTSLRFYWTFASDLWAIATNATLLSGKSLIYGDADFAFANVSSQSVLQQNLTIIAPLSPGLQSLHDSLGPFGSIDMVFVTCPSALRTMYGRYLSSLSALLLSNATARTAFAELPSWPFVLPVPTSLMYNASIAVVGGNMMCGDDCPPYPAYYGLYRPFGMTNPCHAIFSDNMATSNAELIFAFLGLYANHANVAIADICGLNAAGSGCPVVFEKLSQFAMDVNATAFAPLAPVAHELQRLVLAPELNVSAVQYIALNGAAAASLFTINLLDPSDVPWTFFGWCYLFEWVAGHREVVAFQGDSGAVAAISARTAPRTMAPDPSAIPVTFSSLSQAGNLYISYILICIAGSIALLILTSPTRDVEGMNLFALNRIIGHVWAGRTFLVLRSVTAMWMLNTSPLKLLQVDSVTRLDSPPLTWYMTILAASEASWLVYVLNDVFSCITQQYTSLYAGRSSLGTTISVTIWTFLHPQHYAAALHRRCDLVDVDFELHCVSGSIALGDPLRLGVLCGIALANIIVWYQLAKWYAPHQPSVPIETLLLSSQSFYLMHWHDRERDGVYYLDTMSAVMAGLLSLSHKNRRYVFDVKAWRLLVLPPASAMPHAIPLSHH</sequence>
<feature type="transmembrane region" description="Helical" evidence="1">
    <location>
        <begin position="1627"/>
        <end position="1646"/>
    </location>
</feature>
<feature type="transmembrane region" description="Helical" evidence="1">
    <location>
        <begin position="12"/>
        <end position="36"/>
    </location>
</feature>
<organism evidence="2 3">
    <name type="scientific">Saprolegnia diclina (strain VS20)</name>
    <dbReference type="NCBI Taxonomy" id="1156394"/>
    <lineage>
        <taxon>Eukaryota</taxon>
        <taxon>Sar</taxon>
        <taxon>Stramenopiles</taxon>
        <taxon>Oomycota</taxon>
        <taxon>Saprolegniomycetes</taxon>
        <taxon>Saprolegniales</taxon>
        <taxon>Saprolegniaceae</taxon>
        <taxon>Saprolegnia</taxon>
    </lineage>
</organism>
<dbReference type="EMBL" id="JH767134">
    <property type="protein sequence ID" value="EQC41299.1"/>
    <property type="molecule type" value="Genomic_DNA"/>
</dbReference>
<reference evidence="2 3" key="1">
    <citation type="submission" date="2012-04" db="EMBL/GenBank/DDBJ databases">
        <title>The Genome Sequence of Saprolegnia declina VS20.</title>
        <authorList>
            <consortium name="The Broad Institute Genome Sequencing Platform"/>
            <person name="Russ C."/>
            <person name="Nusbaum C."/>
            <person name="Tyler B."/>
            <person name="van West P."/>
            <person name="Dieguez-Uribeondo J."/>
            <person name="de Bruijn I."/>
            <person name="Tripathy S."/>
            <person name="Jiang R."/>
            <person name="Young S.K."/>
            <person name="Zeng Q."/>
            <person name="Gargeya S."/>
            <person name="Fitzgerald M."/>
            <person name="Haas B."/>
            <person name="Abouelleil A."/>
            <person name="Alvarado L."/>
            <person name="Arachchi H.M."/>
            <person name="Berlin A."/>
            <person name="Chapman S.B."/>
            <person name="Goldberg J."/>
            <person name="Griggs A."/>
            <person name="Gujja S."/>
            <person name="Hansen M."/>
            <person name="Howarth C."/>
            <person name="Imamovic A."/>
            <person name="Larimer J."/>
            <person name="McCowen C."/>
            <person name="Montmayeur A."/>
            <person name="Murphy C."/>
            <person name="Neiman D."/>
            <person name="Pearson M."/>
            <person name="Priest M."/>
            <person name="Roberts A."/>
            <person name="Saif S."/>
            <person name="Shea T."/>
            <person name="Sisk P."/>
            <person name="Sykes S."/>
            <person name="Wortman J."/>
            <person name="Nusbaum C."/>
            <person name="Birren B."/>
        </authorList>
    </citation>
    <scope>NUCLEOTIDE SEQUENCE [LARGE SCALE GENOMIC DNA]</scope>
    <source>
        <strain evidence="2 3">VS20</strain>
    </source>
</reference>
<keyword evidence="1" id="KW-1133">Transmembrane helix</keyword>